<dbReference type="EMBL" id="CM042009">
    <property type="protein sequence ID" value="KAI3790500.1"/>
    <property type="molecule type" value="Genomic_DNA"/>
</dbReference>
<proteinExistence type="predicted"/>
<evidence type="ECO:0000313" key="1">
    <source>
        <dbReference type="EMBL" id="KAI3790500.1"/>
    </source>
</evidence>
<reference evidence="1 2" key="2">
    <citation type="journal article" date="2022" name="Mol. Ecol. Resour.">
        <title>The genomes of chicory, endive, great burdock and yacon provide insights into Asteraceae paleo-polyploidization history and plant inulin production.</title>
        <authorList>
            <person name="Fan W."/>
            <person name="Wang S."/>
            <person name="Wang H."/>
            <person name="Wang A."/>
            <person name="Jiang F."/>
            <person name="Liu H."/>
            <person name="Zhao H."/>
            <person name="Xu D."/>
            <person name="Zhang Y."/>
        </authorList>
    </citation>
    <scope>NUCLEOTIDE SEQUENCE [LARGE SCALE GENOMIC DNA]</scope>
    <source>
        <strain evidence="2">cv. Punajuju</strain>
        <tissue evidence="1">Leaves</tissue>
    </source>
</reference>
<organism evidence="1 2">
    <name type="scientific">Cichorium intybus</name>
    <name type="common">Chicory</name>
    <dbReference type="NCBI Taxonomy" id="13427"/>
    <lineage>
        <taxon>Eukaryota</taxon>
        <taxon>Viridiplantae</taxon>
        <taxon>Streptophyta</taxon>
        <taxon>Embryophyta</taxon>
        <taxon>Tracheophyta</taxon>
        <taxon>Spermatophyta</taxon>
        <taxon>Magnoliopsida</taxon>
        <taxon>eudicotyledons</taxon>
        <taxon>Gunneridae</taxon>
        <taxon>Pentapetalae</taxon>
        <taxon>asterids</taxon>
        <taxon>campanulids</taxon>
        <taxon>Asterales</taxon>
        <taxon>Asteraceae</taxon>
        <taxon>Cichorioideae</taxon>
        <taxon>Cichorieae</taxon>
        <taxon>Cichoriinae</taxon>
        <taxon>Cichorium</taxon>
    </lineage>
</organism>
<keyword evidence="2" id="KW-1185">Reference proteome</keyword>
<accession>A0ACB9H437</accession>
<comment type="caution">
    <text evidence="1">The sequence shown here is derived from an EMBL/GenBank/DDBJ whole genome shotgun (WGS) entry which is preliminary data.</text>
</comment>
<reference evidence="2" key="1">
    <citation type="journal article" date="2022" name="Mol. Ecol. Resour.">
        <title>The genomes of chicory, endive, great burdock and yacon provide insights into Asteraceae palaeo-polyploidization history and plant inulin production.</title>
        <authorList>
            <person name="Fan W."/>
            <person name="Wang S."/>
            <person name="Wang H."/>
            <person name="Wang A."/>
            <person name="Jiang F."/>
            <person name="Liu H."/>
            <person name="Zhao H."/>
            <person name="Xu D."/>
            <person name="Zhang Y."/>
        </authorList>
    </citation>
    <scope>NUCLEOTIDE SEQUENCE [LARGE SCALE GENOMIC DNA]</scope>
    <source>
        <strain evidence="2">cv. Punajuju</strain>
    </source>
</reference>
<evidence type="ECO:0000313" key="2">
    <source>
        <dbReference type="Proteomes" id="UP001055811"/>
    </source>
</evidence>
<name>A0ACB9H437_CICIN</name>
<sequence length="67" mass="7800">MCCQQESFITQTETMTTVKLAARIANKKQCFPEQKQSNESFKVWEDMEDQHVPMSLETTEPQKDLMA</sequence>
<protein>
    <submittedName>
        <fullName evidence="1">Uncharacterized protein</fullName>
    </submittedName>
</protein>
<gene>
    <name evidence="1" type="ORF">L2E82_03588</name>
</gene>
<dbReference type="Proteomes" id="UP001055811">
    <property type="component" value="Linkage Group LG01"/>
</dbReference>